<keyword evidence="5" id="KW-1185">Reference proteome</keyword>
<feature type="transmembrane region" description="Helical" evidence="2">
    <location>
        <begin position="20"/>
        <end position="40"/>
    </location>
</feature>
<gene>
    <name evidence="4" type="ORF">HHL08_05175</name>
</gene>
<evidence type="ECO:0000313" key="4">
    <source>
        <dbReference type="EMBL" id="NML09540.1"/>
    </source>
</evidence>
<feature type="transmembrane region" description="Helical" evidence="2">
    <location>
        <begin position="184"/>
        <end position="200"/>
    </location>
</feature>
<feature type="transmembrane region" description="Helical" evidence="2">
    <location>
        <begin position="95"/>
        <end position="120"/>
    </location>
</feature>
<dbReference type="EMBL" id="JABBFV010000003">
    <property type="protein sequence ID" value="NML09540.1"/>
    <property type="molecule type" value="Genomic_DNA"/>
</dbReference>
<dbReference type="InterPro" id="IPR034300">
    <property type="entry name" value="PNTB-like"/>
</dbReference>
<evidence type="ECO:0000256" key="2">
    <source>
        <dbReference type="SAM" id="Phobius"/>
    </source>
</evidence>
<dbReference type="AlphaFoldDB" id="A0A7X9WTD2"/>
<sequence>MIPPVGAAWLGAQLDGIDPSPVVAGAYLLSGLLLFLGLWFRTGRHGNRWAMAGIVTASAAAVYSHDVVNLPEMVSAVVIGGSIGLLLARRSAVAALPWLMVAGHGLLGVAAMAMAATLWRNPSAFGLTAHDGALLAVGFGLGATTLTGALALAFRRRLGELALLGSGAGFAAAALGFAIGNSAMVMGGGMAGAVGLRLAWRARRIASRALPSGAGLP</sequence>
<proteinExistence type="predicted"/>
<evidence type="ECO:0000259" key="3">
    <source>
        <dbReference type="Pfam" id="PF02233"/>
    </source>
</evidence>
<feature type="transmembrane region" description="Helical" evidence="2">
    <location>
        <begin position="70"/>
        <end position="88"/>
    </location>
</feature>
<evidence type="ECO:0000256" key="1">
    <source>
        <dbReference type="ARBA" id="ARBA00023027"/>
    </source>
</evidence>
<accession>A0A7X9WTD2</accession>
<dbReference type="RefSeq" id="WP_169571430.1">
    <property type="nucleotide sequence ID" value="NZ_JABBFV010000003.1"/>
</dbReference>
<dbReference type="Proteomes" id="UP000519023">
    <property type="component" value="Unassembled WGS sequence"/>
</dbReference>
<dbReference type="PANTHER" id="PTHR44758:SF1">
    <property type="entry name" value="NAD(P) TRANSHYDROGENASE SUBUNIT BETA"/>
    <property type="match status" value="1"/>
</dbReference>
<protein>
    <submittedName>
        <fullName evidence="4">NAD(P)(+) transhydrogenase (Re/Si-specific) subunit beta</fullName>
    </submittedName>
</protein>
<feature type="transmembrane region" description="Helical" evidence="2">
    <location>
        <begin position="161"/>
        <end position="178"/>
    </location>
</feature>
<keyword evidence="1" id="KW-0520">NAD</keyword>
<name>A0A7X9WTD2_9SPHN</name>
<keyword evidence="2" id="KW-0472">Membrane</keyword>
<feature type="transmembrane region" description="Helical" evidence="2">
    <location>
        <begin position="47"/>
        <end position="64"/>
    </location>
</feature>
<dbReference type="PANTHER" id="PTHR44758">
    <property type="entry name" value="NAD(P) TRANSHYDROGENASE SUBUNIT BETA"/>
    <property type="match status" value="1"/>
</dbReference>
<keyword evidence="2" id="KW-0812">Transmembrane</keyword>
<organism evidence="4 5">
    <name type="scientific">Sphingobium psychrophilum</name>
    <dbReference type="NCBI Taxonomy" id="2728834"/>
    <lineage>
        <taxon>Bacteria</taxon>
        <taxon>Pseudomonadati</taxon>
        <taxon>Pseudomonadota</taxon>
        <taxon>Alphaproteobacteria</taxon>
        <taxon>Sphingomonadales</taxon>
        <taxon>Sphingomonadaceae</taxon>
        <taxon>Sphingobium</taxon>
    </lineage>
</organism>
<keyword evidence="2" id="KW-1133">Transmembrane helix</keyword>
<feature type="transmembrane region" description="Helical" evidence="2">
    <location>
        <begin position="132"/>
        <end position="154"/>
    </location>
</feature>
<evidence type="ECO:0000313" key="5">
    <source>
        <dbReference type="Proteomes" id="UP000519023"/>
    </source>
</evidence>
<comment type="caution">
    <text evidence="4">The sequence shown here is derived from an EMBL/GenBank/DDBJ whole genome shotgun (WGS) entry which is preliminary data.</text>
</comment>
<reference evidence="4 5" key="1">
    <citation type="submission" date="2020-04" db="EMBL/GenBank/DDBJ databases">
        <title>Sphingobium sp. AR-3-1 isolated from Arctic soil.</title>
        <authorList>
            <person name="Dahal R.H."/>
            <person name="Chaudhary D.K."/>
        </authorList>
    </citation>
    <scope>NUCLEOTIDE SEQUENCE [LARGE SCALE GENOMIC DNA]</scope>
    <source>
        <strain evidence="4 5">AR-3-1</strain>
    </source>
</reference>
<feature type="domain" description="NADP transhydrogenase beta-like" evidence="3">
    <location>
        <begin position="40"/>
        <end position="151"/>
    </location>
</feature>
<dbReference type="Pfam" id="PF02233">
    <property type="entry name" value="PNTB"/>
    <property type="match status" value="1"/>
</dbReference>